<accession>A0A6J4R8A5</accession>
<dbReference type="AlphaFoldDB" id="A0A6J4R8A5"/>
<feature type="non-terminal residue" evidence="2">
    <location>
        <position position="1"/>
    </location>
</feature>
<protein>
    <submittedName>
        <fullName evidence="2">Uncharacterized protein</fullName>
    </submittedName>
</protein>
<proteinExistence type="predicted"/>
<dbReference type="EMBL" id="CADCVI010000049">
    <property type="protein sequence ID" value="CAA9460220.1"/>
    <property type="molecule type" value="Genomic_DNA"/>
</dbReference>
<sequence length="80" mass="8826">AAHTTSGTGGCPAGLSGVHRERQAADRWAGHQLFQADVRLPRVVPGLHGLRRDSRGRCARPADTGVHRRCDLRLRRLRLL</sequence>
<feature type="region of interest" description="Disordered" evidence="1">
    <location>
        <begin position="1"/>
        <end position="23"/>
    </location>
</feature>
<organism evidence="2">
    <name type="scientific">uncultured Rubrobacteraceae bacterium</name>
    <dbReference type="NCBI Taxonomy" id="349277"/>
    <lineage>
        <taxon>Bacteria</taxon>
        <taxon>Bacillati</taxon>
        <taxon>Actinomycetota</taxon>
        <taxon>Rubrobacteria</taxon>
        <taxon>Rubrobacterales</taxon>
        <taxon>Rubrobacteraceae</taxon>
        <taxon>environmental samples</taxon>
    </lineage>
</organism>
<evidence type="ECO:0000313" key="2">
    <source>
        <dbReference type="EMBL" id="CAA9460220.1"/>
    </source>
</evidence>
<feature type="non-terminal residue" evidence="2">
    <location>
        <position position="80"/>
    </location>
</feature>
<reference evidence="2" key="1">
    <citation type="submission" date="2020-02" db="EMBL/GenBank/DDBJ databases">
        <authorList>
            <person name="Meier V. D."/>
        </authorList>
    </citation>
    <scope>NUCLEOTIDE SEQUENCE</scope>
    <source>
        <strain evidence="2">AVDCRST_MAG25</strain>
    </source>
</reference>
<name>A0A6J4R8A5_9ACTN</name>
<evidence type="ECO:0000256" key="1">
    <source>
        <dbReference type="SAM" id="MobiDB-lite"/>
    </source>
</evidence>
<gene>
    <name evidence="2" type="ORF">AVDCRST_MAG25-741</name>
</gene>